<dbReference type="InterPro" id="IPR001845">
    <property type="entry name" value="HTH_ArsR_DNA-bd_dom"/>
</dbReference>
<gene>
    <name evidence="3" type="ORF">CVV68_16915</name>
</gene>
<dbReference type="InterPro" id="IPR036388">
    <property type="entry name" value="WH-like_DNA-bd_sf"/>
</dbReference>
<dbReference type="GO" id="GO:0003700">
    <property type="term" value="F:DNA-binding transcription factor activity"/>
    <property type="evidence" value="ECO:0007669"/>
    <property type="project" value="InterPro"/>
</dbReference>
<dbReference type="SUPFAM" id="SSF46785">
    <property type="entry name" value="Winged helix' DNA-binding domain"/>
    <property type="match status" value="1"/>
</dbReference>
<evidence type="ECO:0000259" key="2">
    <source>
        <dbReference type="Pfam" id="PF01022"/>
    </source>
</evidence>
<dbReference type="Gene3D" id="1.10.10.10">
    <property type="entry name" value="Winged helix-like DNA-binding domain superfamily/Winged helix DNA-binding domain"/>
    <property type="match status" value="1"/>
</dbReference>
<sequence length="98" mass="10646">MAQRRAAPVMSRILCTSSSARLLHLLAANGPQDVGAICKALKLKPGRVRHQLWGLLRLGFVIRTSSRANASPWRYAANRGQVDQGLLKLLVDFGAGPE</sequence>
<proteinExistence type="predicted"/>
<feature type="domain" description="HTH arsR-type" evidence="2">
    <location>
        <begin position="21"/>
        <end position="61"/>
    </location>
</feature>
<accession>A0A2V5L6A3</accession>
<dbReference type="Pfam" id="PF01022">
    <property type="entry name" value="HTH_5"/>
    <property type="match status" value="1"/>
</dbReference>
<organism evidence="3 4">
    <name type="scientific">Arthrobacter livingstonensis</name>
    <dbReference type="NCBI Taxonomy" id="670078"/>
    <lineage>
        <taxon>Bacteria</taxon>
        <taxon>Bacillati</taxon>
        <taxon>Actinomycetota</taxon>
        <taxon>Actinomycetes</taxon>
        <taxon>Micrococcales</taxon>
        <taxon>Micrococcaceae</taxon>
        <taxon>Arthrobacter</taxon>
    </lineage>
</organism>
<dbReference type="EMBL" id="QJVD01000021">
    <property type="protein sequence ID" value="PYI65724.1"/>
    <property type="molecule type" value="Genomic_DNA"/>
</dbReference>
<dbReference type="InterPro" id="IPR036390">
    <property type="entry name" value="WH_DNA-bd_sf"/>
</dbReference>
<comment type="caution">
    <text evidence="3">The sequence shown here is derived from an EMBL/GenBank/DDBJ whole genome shotgun (WGS) entry which is preliminary data.</text>
</comment>
<feature type="signal peptide" evidence="1">
    <location>
        <begin position="1"/>
        <end position="20"/>
    </location>
</feature>
<evidence type="ECO:0000313" key="4">
    <source>
        <dbReference type="Proteomes" id="UP000247832"/>
    </source>
</evidence>
<dbReference type="AlphaFoldDB" id="A0A2V5L6A3"/>
<keyword evidence="1" id="KW-0732">Signal</keyword>
<feature type="chain" id="PRO_5038531601" description="HTH arsR-type domain-containing protein" evidence="1">
    <location>
        <begin position="21"/>
        <end position="98"/>
    </location>
</feature>
<dbReference type="Proteomes" id="UP000247832">
    <property type="component" value="Unassembled WGS sequence"/>
</dbReference>
<evidence type="ECO:0000313" key="3">
    <source>
        <dbReference type="EMBL" id="PYI65724.1"/>
    </source>
</evidence>
<name>A0A2V5L6A3_9MICC</name>
<dbReference type="RefSeq" id="WP_110502178.1">
    <property type="nucleotide sequence ID" value="NZ_QJVD01000021.1"/>
</dbReference>
<keyword evidence="4" id="KW-1185">Reference proteome</keyword>
<protein>
    <recommendedName>
        <fullName evidence="2">HTH arsR-type domain-containing protein</fullName>
    </recommendedName>
</protein>
<evidence type="ECO:0000256" key="1">
    <source>
        <dbReference type="SAM" id="SignalP"/>
    </source>
</evidence>
<reference evidence="3 4" key="1">
    <citation type="submission" date="2018-05" db="EMBL/GenBank/DDBJ databases">
        <title>Genetic diversity of glacier-inhabiting Cryobacterium bacteria in China and description of Cryobacterium mengkeensis sp. nov. and Arthrobacter glacialis sp. nov.</title>
        <authorList>
            <person name="Liu Q."/>
            <person name="Xin Y.-H."/>
        </authorList>
    </citation>
    <scope>NUCLEOTIDE SEQUENCE [LARGE SCALE GENOMIC DNA]</scope>
    <source>
        <strain evidence="3 4">LI2</strain>
    </source>
</reference>